<organism evidence="3 4">
    <name type="scientific">Phaseolus coccineus</name>
    <name type="common">Scarlet runner bean</name>
    <name type="synonym">Phaseolus multiflorus</name>
    <dbReference type="NCBI Taxonomy" id="3886"/>
    <lineage>
        <taxon>Eukaryota</taxon>
        <taxon>Viridiplantae</taxon>
        <taxon>Streptophyta</taxon>
        <taxon>Embryophyta</taxon>
        <taxon>Tracheophyta</taxon>
        <taxon>Spermatophyta</taxon>
        <taxon>Magnoliopsida</taxon>
        <taxon>eudicotyledons</taxon>
        <taxon>Gunneridae</taxon>
        <taxon>Pentapetalae</taxon>
        <taxon>rosids</taxon>
        <taxon>fabids</taxon>
        <taxon>Fabales</taxon>
        <taxon>Fabaceae</taxon>
        <taxon>Papilionoideae</taxon>
        <taxon>50 kb inversion clade</taxon>
        <taxon>NPAAA clade</taxon>
        <taxon>indigoferoid/millettioid clade</taxon>
        <taxon>Phaseoleae</taxon>
        <taxon>Phaseolus</taxon>
    </lineage>
</organism>
<evidence type="ECO:0000256" key="2">
    <source>
        <dbReference type="SAM" id="Phobius"/>
    </source>
</evidence>
<feature type="region of interest" description="Disordered" evidence="1">
    <location>
        <begin position="36"/>
        <end position="57"/>
    </location>
</feature>
<evidence type="ECO:0000313" key="3">
    <source>
        <dbReference type="EMBL" id="KAK7374080.1"/>
    </source>
</evidence>
<dbReference type="AlphaFoldDB" id="A0AAN9NK96"/>
<sequence length="104" mass="11424">MPWEEELKSNSTSQSETIPSFEGWIGMDLAVACSRKEQRENGGRGNGVSPSQERCTQHSTRANSSLAYCVVDGLGHFTNTFTPISFSISITINPIVFFITFSLS</sequence>
<gene>
    <name evidence="3" type="ORF">VNO80_07506</name>
</gene>
<feature type="compositionally biased region" description="Polar residues" evidence="1">
    <location>
        <begin position="48"/>
        <end position="57"/>
    </location>
</feature>
<feature type="transmembrane region" description="Helical" evidence="2">
    <location>
        <begin position="84"/>
        <end position="103"/>
    </location>
</feature>
<accession>A0AAN9NK96</accession>
<dbReference type="EMBL" id="JAYMYR010000003">
    <property type="protein sequence ID" value="KAK7374080.1"/>
    <property type="molecule type" value="Genomic_DNA"/>
</dbReference>
<evidence type="ECO:0000313" key="4">
    <source>
        <dbReference type="Proteomes" id="UP001374584"/>
    </source>
</evidence>
<comment type="caution">
    <text evidence="3">The sequence shown here is derived from an EMBL/GenBank/DDBJ whole genome shotgun (WGS) entry which is preliminary data.</text>
</comment>
<keyword evidence="4" id="KW-1185">Reference proteome</keyword>
<keyword evidence="2" id="KW-0472">Membrane</keyword>
<proteinExistence type="predicted"/>
<protein>
    <submittedName>
        <fullName evidence="3">Uncharacterized protein</fullName>
    </submittedName>
</protein>
<dbReference type="Proteomes" id="UP001374584">
    <property type="component" value="Unassembled WGS sequence"/>
</dbReference>
<reference evidence="3 4" key="1">
    <citation type="submission" date="2024-01" db="EMBL/GenBank/DDBJ databases">
        <title>The genomes of 5 underutilized Papilionoideae crops provide insights into root nodulation and disease resistanc.</title>
        <authorList>
            <person name="Jiang F."/>
        </authorList>
    </citation>
    <scope>NUCLEOTIDE SEQUENCE [LARGE SCALE GENOMIC DNA]</scope>
    <source>
        <strain evidence="3">JINMINGXINNONG_FW02</strain>
        <tissue evidence="3">Leaves</tissue>
    </source>
</reference>
<keyword evidence="2" id="KW-0812">Transmembrane</keyword>
<keyword evidence="2" id="KW-1133">Transmembrane helix</keyword>
<evidence type="ECO:0000256" key="1">
    <source>
        <dbReference type="SAM" id="MobiDB-lite"/>
    </source>
</evidence>
<name>A0AAN9NK96_PHACN</name>